<dbReference type="EMBL" id="CM017635">
    <property type="protein sequence ID" value="TYH34861.1"/>
    <property type="molecule type" value="Genomic_DNA"/>
</dbReference>
<dbReference type="CDD" id="cd00158">
    <property type="entry name" value="RHOD"/>
    <property type="match status" value="1"/>
</dbReference>
<dbReference type="GO" id="GO:0003824">
    <property type="term" value="F:catalytic activity"/>
    <property type="evidence" value="ECO:0007669"/>
    <property type="project" value="InterPro"/>
</dbReference>
<feature type="domain" description="Rhodanese" evidence="1">
    <location>
        <begin position="24"/>
        <end position="144"/>
    </location>
</feature>
<dbReference type="SMART" id="SM00450">
    <property type="entry name" value="RHOD"/>
    <property type="match status" value="1"/>
</dbReference>
<dbReference type="Proteomes" id="UP000322667">
    <property type="component" value="Chromosome D13"/>
</dbReference>
<dbReference type="InterPro" id="IPR036873">
    <property type="entry name" value="Rhodanese-like_dom_sf"/>
</dbReference>
<name>A0A5D2HXD4_GOSTO</name>
<sequence length="159" mass="17592">MDAPKSCTPEDVATVNVIAAKDLLGSTHCYLDVRTPEEFSKSHIHHAFNVPYMFITQEVIWMGSSNIQFIDVTCFKWLACISLENFLKEVSLILKKDDHITVGCNSGGRGVRACVDLIEAGYENVSNMEGGYSAWVDAGLKPAGDKPAEELKTFCKFRP</sequence>
<dbReference type="InterPro" id="IPR044684">
    <property type="entry name" value="STR17/STR18/HARC1-like"/>
</dbReference>
<dbReference type="AlphaFoldDB" id="A0A5D2HXD4"/>
<dbReference type="PROSITE" id="PS50206">
    <property type="entry name" value="RHODANESE_3"/>
    <property type="match status" value="1"/>
</dbReference>
<dbReference type="InterPro" id="IPR001763">
    <property type="entry name" value="Rhodanese-like_dom"/>
</dbReference>
<dbReference type="Gene3D" id="3.40.250.10">
    <property type="entry name" value="Rhodanese-like domain"/>
    <property type="match status" value="1"/>
</dbReference>
<proteinExistence type="predicted"/>
<dbReference type="PANTHER" id="PTHR44542:SF14">
    <property type="entry name" value="PROTEIN HIGH ARSENIC CONTENT 1, MITOCHONDRIAL-RELATED"/>
    <property type="match status" value="1"/>
</dbReference>
<keyword evidence="3" id="KW-1185">Reference proteome</keyword>
<dbReference type="SUPFAM" id="SSF52821">
    <property type="entry name" value="Rhodanese/Cell cycle control phosphatase"/>
    <property type="match status" value="1"/>
</dbReference>
<gene>
    <name evidence="2" type="ORF">ES332_D13G153800v1</name>
</gene>
<evidence type="ECO:0000259" key="1">
    <source>
        <dbReference type="PROSITE" id="PS50206"/>
    </source>
</evidence>
<reference evidence="2 3" key="1">
    <citation type="submission" date="2019-07" db="EMBL/GenBank/DDBJ databases">
        <title>WGS assembly of Gossypium tomentosum.</title>
        <authorList>
            <person name="Chen Z.J."/>
            <person name="Sreedasyam A."/>
            <person name="Ando A."/>
            <person name="Song Q."/>
            <person name="De L."/>
            <person name="Hulse-Kemp A."/>
            <person name="Ding M."/>
            <person name="Ye W."/>
            <person name="Kirkbride R."/>
            <person name="Jenkins J."/>
            <person name="Plott C."/>
            <person name="Lovell J."/>
            <person name="Lin Y.-M."/>
            <person name="Vaughn R."/>
            <person name="Liu B."/>
            <person name="Li W."/>
            <person name="Simpson S."/>
            <person name="Scheffler B."/>
            <person name="Saski C."/>
            <person name="Grover C."/>
            <person name="Hu G."/>
            <person name="Conover J."/>
            <person name="Carlson J."/>
            <person name="Shu S."/>
            <person name="Boston L."/>
            <person name="Williams M."/>
            <person name="Peterson D."/>
            <person name="Mcgee K."/>
            <person name="Jones D."/>
            <person name="Wendel J."/>
            <person name="Stelly D."/>
            <person name="Grimwood J."/>
            <person name="Schmutz J."/>
        </authorList>
    </citation>
    <scope>NUCLEOTIDE SEQUENCE [LARGE SCALE GENOMIC DNA]</scope>
    <source>
        <strain evidence="2">7179.01</strain>
    </source>
</reference>
<evidence type="ECO:0000313" key="3">
    <source>
        <dbReference type="Proteomes" id="UP000322667"/>
    </source>
</evidence>
<dbReference type="PANTHER" id="PTHR44542">
    <property type="entry name" value="THIOSULFATE SULFURTRANSFERASE 18"/>
    <property type="match status" value="1"/>
</dbReference>
<organism evidence="2 3">
    <name type="scientific">Gossypium tomentosum</name>
    <name type="common">Hawaiian cotton</name>
    <name type="synonym">Gossypium sandvicense</name>
    <dbReference type="NCBI Taxonomy" id="34277"/>
    <lineage>
        <taxon>Eukaryota</taxon>
        <taxon>Viridiplantae</taxon>
        <taxon>Streptophyta</taxon>
        <taxon>Embryophyta</taxon>
        <taxon>Tracheophyta</taxon>
        <taxon>Spermatophyta</taxon>
        <taxon>Magnoliopsida</taxon>
        <taxon>eudicotyledons</taxon>
        <taxon>Gunneridae</taxon>
        <taxon>Pentapetalae</taxon>
        <taxon>rosids</taxon>
        <taxon>malvids</taxon>
        <taxon>Malvales</taxon>
        <taxon>Malvaceae</taxon>
        <taxon>Malvoideae</taxon>
        <taxon>Gossypium</taxon>
    </lineage>
</organism>
<accession>A0A5D2HXD4</accession>
<evidence type="ECO:0000313" key="2">
    <source>
        <dbReference type="EMBL" id="TYH34861.1"/>
    </source>
</evidence>
<dbReference type="Pfam" id="PF00581">
    <property type="entry name" value="Rhodanese"/>
    <property type="match status" value="1"/>
</dbReference>
<protein>
    <recommendedName>
        <fullName evidence="1">Rhodanese domain-containing protein</fullName>
    </recommendedName>
</protein>